<comment type="caution">
    <text evidence="1">The sequence shown here is derived from an EMBL/GenBank/DDBJ whole genome shotgun (WGS) entry which is preliminary data.</text>
</comment>
<gene>
    <name evidence="1" type="ORF">PsorP6_010874</name>
</gene>
<evidence type="ECO:0000313" key="1">
    <source>
        <dbReference type="EMBL" id="KAI9910793.1"/>
    </source>
</evidence>
<protein>
    <submittedName>
        <fullName evidence="1">Uncharacterized protein</fullName>
    </submittedName>
</protein>
<proteinExistence type="predicted"/>
<dbReference type="Proteomes" id="UP001163321">
    <property type="component" value="Chromosome 6"/>
</dbReference>
<sequence>MFCTRAIRVTIARGFLPAQSGGHYASLCSIDRPQMGERLTRQEIGERRAKRAERQAVDGGEALFIEGSLRPYRRHFVIVEPAKTDPLSWPKRLEQTPDHILYSYKNAVVQFYHGDVKEAKTCPLLVTAAIPYADTRCEEVRKDADKQLNMGTHDILVFPDAVRVHDIVPSQSTSYTCDHVFRESSRVGLAVEACVRNHYYDCRLMSNGAKTDALFRQQEPAVLASGDGLPHDGVRPCCKYMDPWRHGCLRRDERCGCKGPQLLHWLKEFSPRMKKPVNLWTSSHYGGHRYAASFIVYPSGDWFGFLNDKETVEKVLSALNDDNPLQMHELWRGRMGLTVHRMRQVVKERVEDKAR</sequence>
<keyword evidence="2" id="KW-1185">Reference proteome</keyword>
<evidence type="ECO:0000313" key="2">
    <source>
        <dbReference type="Proteomes" id="UP001163321"/>
    </source>
</evidence>
<organism evidence="1 2">
    <name type="scientific">Peronosclerospora sorghi</name>
    <dbReference type="NCBI Taxonomy" id="230839"/>
    <lineage>
        <taxon>Eukaryota</taxon>
        <taxon>Sar</taxon>
        <taxon>Stramenopiles</taxon>
        <taxon>Oomycota</taxon>
        <taxon>Peronosporomycetes</taxon>
        <taxon>Peronosporales</taxon>
        <taxon>Peronosporaceae</taxon>
        <taxon>Peronosclerospora</taxon>
    </lineage>
</organism>
<dbReference type="EMBL" id="CM047585">
    <property type="protein sequence ID" value="KAI9910793.1"/>
    <property type="molecule type" value="Genomic_DNA"/>
</dbReference>
<name>A0ACC0VW77_9STRA</name>
<reference evidence="1 2" key="1">
    <citation type="journal article" date="2022" name="bioRxiv">
        <title>The genome of the oomycete Peronosclerospora sorghi, a cosmopolitan pathogen of maize and sorghum, is inflated with dispersed pseudogenes.</title>
        <authorList>
            <person name="Fletcher K."/>
            <person name="Martin F."/>
            <person name="Isakeit T."/>
            <person name="Cavanaugh K."/>
            <person name="Magill C."/>
            <person name="Michelmore R."/>
        </authorList>
    </citation>
    <scope>NUCLEOTIDE SEQUENCE [LARGE SCALE GENOMIC DNA]</scope>
    <source>
        <strain evidence="1">P6</strain>
    </source>
</reference>
<accession>A0ACC0VW77</accession>